<geneLocation type="plasmid" evidence="1">
    <name>pSE5369-VIM</name>
</geneLocation>
<evidence type="ECO:0000313" key="2">
    <source>
        <dbReference type="EMBL" id="QNI17857.1"/>
    </source>
</evidence>
<evidence type="ECO:0000313" key="1">
    <source>
        <dbReference type="EMBL" id="QLG05263.1"/>
    </source>
</evidence>
<name>A0A7S6G614_PSEAI</name>
<dbReference type="AlphaFoldDB" id="A0A7S6G614"/>
<organism evidence="2">
    <name type="scientific">Pseudomonas aeruginosa</name>
    <dbReference type="NCBI Taxonomy" id="287"/>
    <lineage>
        <taxon>Bacteria</taxon>
        <taxon>Pseudomonadati</taxon>
        <taxon>Pseudomonadota</taxon>
        <taxon>Gammaproteobacteria</taxon>
        <taxon>Pseudomonadales</taxon>
        <taxon>Pseudomonadaceae</taxon>
        <taxon>Pseudomonas</taxon>
    </lineage>
</organism>
<dbReference type="EMBL" id="MN894887">
    <property type="protein sequence ID" value="QNI17857.1"/>
    <property type="molecule type" value="Genomic_DNA"/>
</dbReference>
<geneLocation type="plasmid" evidence="2">
    <name>pSE5416-KPC</name>
</geneLocation>
<dbReference type="EMBL" id="MN894888">
    <property type="protein sequence ID" value="QLG05263.1"/>
    <property type="molecule type" value="Genomic_DNA"/>
</dbReference>
<reference evidence="1" key="1">
    <citation type="submission" date="2019-12" db="EMBL/GenBank/DDBJ databases">
        <title>Compelete sequence of pSE5369-VIM.</title>
        <authorList>
            <person name="Zhou D."/>
        </authorList>
    </citation>
    <scope>NUCLEOTIDE SEQUENCE</scope>
    <source>
        <strain evidence="1">SE5369</strain>
        <plasmid evidence="1">pSE5369-VIM</plasmid>
    </source>
</reference>
<accession>A0A7S6G614</accession>
<reference evidence="2" key="2">
    <citation type="submission" date="2019-12" db="EMBL/GenBank/DDBJ databases">
        <title>Compelete sequence of pSE5416-KPC.</title>
        <authorList>
            <person name="Zhou D."/>
        </authorList>
    </citation>
    <scope>NUCLEOTIDE SEQUENCE</scope>
    <source>
        <strain evidence="2">SE5416</strain>
        <plasmid evidence="2">pSE5416-KPC</plasmid>
    </source>
</reference>
<protein>
    <submittedName>
        <fullName evidence="2">Uncharacterized protein</fullName>
    </submittedName>
</protein>
<proteinExistence type="predicted"/>
<keyword evidence="2" id="KW-0614">Plasmid</keyword>
<sequence>MVLPEHFQFGLLHRFWHNRRSLTIGPSNSSTKDLLHEHQ</sequence>